<sequence length="99" mass="11115">MMKLATERTQGDELPDSDKGVKKVISKHLENKVGNTDTEKSKMNIILKVKDFPDNAGAETVQKFLEEKIRVKIKLNEIQHIGAEKEGKKGKGDSGEHER</sequence>
<evidence type="ECO:0000256" key="1">
    <source>
        <dbReference type="SAM" id="MobiDB-lite"/>
    </source>
</evidence>
<evidence type="ECO:0000313" key="2">
    <source>
        <dbReference type="EMBL" id="KAF2902407.1"/>
    </source>
</evidence>
<comment type="caution">
    <text evidence="2">The sequence shown here is derived from an EMBL/GenBank/DDBJ whole genome shotgun (WGS) entry which is preliminary data.</text>
</comment>
<organism evidence="2 3">
    <name type="scientific">Ignelater luminosus</name>
    <name type="common">Cucubano</name>
    <name type="synonym">Pyrophorus luminosus</name>
    <dbReference type="NCBI Taxonomy" id="2038154"/>
    <lineage>
        <taxon>Eukaryota</taxon>
        <taxon>Metazoa</taxon>
        <taxon>Ecdysozoa</taxon>
        <taxon>Arthropoda</taxon>
        <taxon>Hexapoda</taxon>
        <taxon>Insecta</taxon>
        <taxon>Pterygota</taxon>
        <taxon>Neoptera</taxon>
        <taxon>Endopterygota</taxon>
        <taxon>Coleoptera</taxon>
        <taxon>Polyphaga</taxon>
        <taxon>Elateriformia</taxon>
        <taxon>Elateroidea</taxon>
        <taxon>Elateridae</taxon>
        <taxon>Agrypninae</taxon>
        <taxon>Pyrophorini</taxon>
        <taxon>Ignelater</taxon>
    </lineage>
</organism>
<protein>
    <submittedName>
        <fullName evidence="2">Uncharacterized protein</fullName>
    </submittedName>
</protein>
<evidence type="ECO:0000313" key="3">
    <source>
        <dbReference type="Proteomes" id="UP000801492"/>
    </source>
</evidence>
<proteinExistence type="predicted"/>
<feature type="region of interest" description="Disordered" evidence="1">
    <location>
        <begin position="1"/>
        <end position="20"/>
    </location>
</feature>
<keyword evidence="3" id="KW-1185">Reference proteome</keyword>
<name>A0A8K0DFY2_IGNLU</name>
<dbReference type="Proteomes" id="UP000801492">
    <property type="component" value="Unassembled WGS sequence"/>
</dbReference>
<dbReference type="EMBL" id="VTPC01001310">
    <property type="protein sequence ID" value="KAF2902407.1"/>
    <property type="molecule type" value="Genomic_DNA"/>
</dbReference>
<feature type="region of interest" description="Disordered" evidence="1">
    <location>
        <begin position="80"/>
        <end position="99"/>
    </location>
</feature>
<accession>A0A8K0DFY2</accession>
<reference evidence="2" key="1">
    <citation type="submission" date="2019-08" db="EMBL/GenBank/DDBJ databases">
        <title>The genome of the North American firefly Photinus pyralis.</title>
        <authorList>
            <consortium name="Photinus pyralis genome working group"/>
            <person name="Fallon T.R."/>
            <person name="Sander Lower S.E."/>
            <person name="Weng J.-K."/>
        </authorList>
    </citation>
    <scope>NUCLEOTIDE SEQUENCE</scope>
    <source>
        <strain evidence="2">TRF0915ILg1</strain>
        <tissue evidence="2">Whole body</tissue>
    </source>
</reference>
<dbReference type="AlphaFoldDB" id="A0A8K0DFY2"/>
<gene>
    <name evidence="2" type="ORF">ILUMI_03780</name>
</gene>